<evidence type="ECO:0000256" key="4">
    <source>
        <dbReference type="ARBA" id="ARBA00023002"/>
    </source>
</evidence>
<dbReference type="Gene3D" id="3.40.50.720">
    <property type="entry name" value="NAD(P)-binding Rossmann-like Domain"/>
    <property type="match status" value="1"/>
</dbReference>
<dbReference type="Gene3D" id="3.90.180.10">
    <property type="entry name" value="Medium-chain alcohol dehydrogenases, catalytic domain"/>
    <property type="match status" value="1"/>
</dbReference>
<dbReference type="InterPro" id="IPR020843">
    <property type="entry name" value="ER"/>
</dbReference>
<evidence type="ECO:0000256" key="1">
    <source>
        <dbReference type="ARBA" id="ARBA00001947"/>
    </source>
</evidence>
<comment type="similarity">
    <text evidence="5">Belongs to the zinc-containing alcohol dehydrogenase family.</text>
</comment>
<dbReference type="InterPro" id="IPR002328">
    <property type="entry name" value="ADH_Zn_CS"/>
</dbReference>
<gene>
    <name evidence="7" type="ORF">ALAG00032_LOCUS3343</name>
</gene>
<organism evidence="7">
    <name type="scientific">Aureoumbra lagunensis</name>
    <dbReference type="NCBI Taxonomy" id="44058"/>
    <lineage>
        <taxon>Eukaryota</taxon>
        <taxon>Sar</taxon>
        <taxon>Stramenopiles</taxon>
        <taxon>Ochrophyta</taxon>
        <taxon>Pelagophyceae</taxon>
        <taxon>Pelagomonadales</taxon>
        <taxon>Aureoumbra</taxon>
    </lineage>
</organism>
<evidence type="ECO:0000313" key="7">
    <source>
        <dbReference type="EMBL" id="CAE0362602.1"/>
    </source>
</evidence>
<keyword evidence="2 5" id="KW-0479">Metal-binding</keyword>
<comment type="cofactor">
    <cofactor evidence="1 5">
        <name>Zn(2+)</name>
        <dbReference type="ChEBI" id="CHEBI:29105"/>
    </cofactor>
</comment>
<dbReference type="Pfam" id="PF08240">
    <property type="entry name" value="ADH_N"/>
    <property type="match status" value="1"/>
</dbReference>
<dbReference type="PROSITE" id="PS00059">
    <property type="entry name" value="ADH_ZINC"/>
    <property type="match status" value="1"/>
</dbReference>
<dbReference type="SUPFAM" id="SSF50129">
    <property type="entry name" value="GroES-like"/>
    <property type="match status" value="1"/>
</dbReference>
<evidence type="ECO:0000259" key="6">
    <source>
        <dbReference type="SMART" id="SM00829"/>
    </source>
</evidence>
<dbReference type="GO" id="GO:0008270">
    <property type="term" value="F:zinc ion binding"/>
    <property type="evidence" value="ECO:0007669"/>
    <property type="project" value="InterPro"/>
</dbReference>
<accession>A0A7S3JT89</accession>
<proteinExistence type="inferred from homology"/>
<dbReference type="GO" id="GO:0016616">
    <property type="term" value="F:oxidoreductase activity, acting on the CH-OH group of donors, NAD or NADP as acceptor"/>
    <property type="evidence" value="ECO:0007669"/>
    <property type="project" value="InterPro"/>
</dbReference>
<dbReference type="EMBL" id="HBIJ01004769">
    <property type="protein sequence ID" value="CAE0362602.1"/>
    <property type="molecule type" value="Transcribed_RNA"/>
</dbReference>
<evidence type="ECO:0000256" key="2">
    <source>
        <dbReference type="ARBA" id="ARBA00022723"/>
    </source>
</evidence>
<protein>
    <recommendedName>
        <fullName evidence="6">Enoyl reductase (ER) domain-containing protein</fullName>
    </recommendedName>
</protein>
<name>A0A7S3JT89_9STRA</name>
<dbReference type="InterPro" id="IPR047109">
    <property type="entry name" value="CAD-like"/>
</dbReference>
<dbReference type="FunFam" id="3.40.50.720:FF:000022">
    <property type="entry name" value="Cinnamyl alcohol dehydrogenase"/>
    <property type="match status" value="1"/>
</dbReference>
<dbReference type="InterPro" id="IPR013154">
    <property type="entry name" value="ADH-like_N"/>
</dbReference>
<evidence type="ECO:0000256" key="3">
    <source>
        <dbReference type="ARBA" id="ARBA00022833"/>
    </source>
</evidence>
<dbReference type="AlphaFoldDB" id="A0A7S3JT89"/>
<evidence type="ECO:0000256" key="5">
    <source>
        <dbReference type="RuleBase" id="RU361277"/>
    </source>
</evidence>
<dbReference type="Pfam" id="PF00107">
    <property type="entry name" value="ADH_zinc_N"/>
    <property type="match status" value="1"/>
</dbReference>
<sequence>MSMVKTEAYVVKAQGEDLVKEEIELPELKATELELDMICCGLCHTDIHMRDNDWGVANYPLVPGHEGIGIVRAIGSAVKTHKVGDKVSVAWIRDSCLDCDSCACGRENICQKGYQGTYLASNAGIFGKEACNTFGCFSKIMHVSARFCVKIPEGIPDEIAAPLACGGGTVFEPIMTHCQPGTKLGIAGIGGLGTAAIKLAKLRGVVPIAISSSPGKKQAALAAGCSDFLVINDDADVEKWAGKIDVILDTTPVNTQPVAKYMGLLKFDGVYCRVGVPPASDQKFSFDFLPLIFTQKTICGSIVTGTYRLDKMYKLVADNLDFILADNPDMQQVEKVPFDQVNDVMKNLSSRTNKGYRYVLYW</sequence>
<feature type="domain" description="Enoyl reductase (ER)" evidence="6">
    <location>
        <begin position="15"/>
        <end position="360"/>
    </location>
</feature>
<dbReference type="InterPro" id="IPR036291">
    <property type="entry name" value="NAD(P)-bd_dom_sf"/>
</dbReference>
<dbReference type="SUPFAM" id="SSF51735">
    <property type="entry name" value="NAD(P)-binding Rossmann-fold domains"/>
    <property type="match status" value="1"/>
</dbReference>
<reference evidence="7" key="1">
    <citation type="submission" date="2021-01" db="EMBL/GenBank/DDBJ databases">
        <authorList>
            <person name="Corre E."/>
            <person name="Pelletier E."/>
            <person name="Niang G."/>
            <person name="Scheremetjew M."/>
            <person name="Finn R."/>
            <person name="Kale V."/>
            <person name="Holt S."/>
            <person name="Cochrane G."/>
            <person name="Meng A."/>
            <person name="Brown T."/>
            <person name="Cohen L."/>
        </authorList>
    </citation>
    <scope>NUCLEOTIDE SEQUENCE</scope>
    <source>
        <strain evidence="7">CCMP1510</strain>
    </source>
</reference>
<dbReference type="InterPro" id="IPR013149">
    <property type="entry name" value="ADH-like_C"/>
</dbReference>
<dbReference type="PANTHER" id="PTHR42683">
    <property type="entry name" value="ALDEHYDE REDUCTASE"/>
    <property type="match status" value="1"/>
</dbReference>
<keyword evidence="4" id="KW-0560">Oxidoreductase</keyword>
<dbReference type="CDD" id="cd05283">
    <property type="entry name" value="CAD1"/>
    <property type="match status" value="1"/>
</dbReference>
<keyword evidence="3 5" id="KW-0862">Zinc</keyword>
<dbReference type="InterPro" id="IPR011032">
    <property type="entry name" value="GroES-like_sf"/>
</dbReference>
<dbReference type="SMART" id="SM00829">
    <property type="entry name" value="PKS_ER"/>
    <property type="match status" value="1"/>
</dbReference>